<evidence type="ECO:0000313" key="3">
    <source>
        <dbReference type="Proteomes" id="UP000184221"/>
    </source>
</evidence>
<feature type="region of interest" description="Disordered" evidence="1">
    <location>
        <begin position="1"/>
        <end position="24"/>
    </location>
</feature>
<dbReference type="RefSeq" id="WP_072776347.1">
    <property type="nucleotide sequence ID" value="NZ_FQXC01000001.1"/>
</dbReference>
<proteinExistence type="predicted"/>
<dbReference type="Proteomes" id="UP000184221">
    <property type="component" value="Unassembled WGS sequence"/>
</dbReference>
<name>A0A1M5NNG8_9RHOB</name>
<organism evidence="2 3">
    <name type="scientific">Marivita hallyeonensis</name>
    <dbReference type="NCBI Taxonomy" id="996342"/>
    <lineage>
        <taxon>Bacteria</taxon>
        <taxon>Pseudomonadati</taxon>
        <taxon>Pseudomonadota</taxon>
        <taxon>Alphaproteobacteria</taxon>
        <taxon>Rhodobacterales</taxon>
        <taxon>Roseobacteraceae</taxon>
        <taxon>Marivita</taxon>
    </lineage>
</organism>
<keyword evidence="3" id="KW-1185">Reference proteome</keyword>
<protein>
    <recommendedName>
        <fullName evidence="4">DUF3072 domain-containing protein</fullName>
    </recommendedName>
</protein>
<dbReference type="OrthoDB" id="7871968at2"/>
<accession>A0A1M5NNG8</accession>
<evidence type="ECO:0000256" key="1">
    <source>
        <dbReference type="SAM" id="MobiDB-lite"/>
    </source>
</evidence>
<sequence>MPMQNSVVLDPSAGLGPDPETEMTEKQKVKLRELAERADEPFDGSLTERQAARRIAYLEEYLN</sequence>
<reference evidence="2 3" key="1">
    <citation type="submission" date="2016-11" db="EMBL/GenBank/DDBJ databases">
        <authorList>
            <person name="Jaros S."/>
            <person name="Januszkiewicz K."/>
            <person name="Wedrychowicz H."/>
        </authorList>
    </citation>
    <scope>NUCLEOTIDE SEQUENCE [LARGE SCALE GENOMIC DNA]</scope>
    <source>
        <strain evidence="2 3">DSM 29431</strain>
    </source>
</reference>
<evidence type="ECO:0000313" key="2">
    <source>
        <dbReference type="EMBL" id="SHG90985.1"/>
    </source>
</evidence>
<gene>
    <name evidence="2" type="ORF">SAMN05443551_0988</name>
</gene>
<evidence type="ECO:0008006" key="4">
    <source>
        <dbReference type="Google" id="ProtNLM"/>
    </source>
</evidence>
<dbReference type="EMBL" id="FQXC01000001">
    <property type="protein sequence ID" value="SHG90985.1"/>
    <property type="molecule type" value="Genomic_DNA"/>
</dbReference>
<dbReference type="STRING" id="996342.SAMN05443551_0988"/>
<dbReference type="AlphaFoldDB" id="A0A1M5NNG8"/>